<proteinExistence type="predicted"/>
<evidence type="ECO:0000313" key="3">
    <source>
        <dbReference type="EMBL" id="KDP41618.1"/>
    </source>
</evidence>
<keyword evidence="4" id="KW-1185">Reference proteome</keyword>
<dbReference type="EMBL" id="KK914318">
    <property type="protein sequence ID" value="KDP41618.1"/>
    <property type="molecule type" value="Genomic_DNA"/>
</dbReference>
<dbReference type="InterPro" id="IPR043376">
    <property type="entry name" value="NPG1-like"/>
</dbReference>
<accession>A0A067L318</accession>
<dbReference type="Pfam" id="PF13432">
    <property type="entry name" value="TPR_16"/>
    <property type="match status" value="2"/>
</dbReference>
<dbReference type="InterPro" id="IPR011990">
    <property type="entry name" value="TPR-like_helical_dom_sf"/>
</dbReference>
<sequence length="714" mass="79961">MLCACSGEQFKFEEPPQSPESLATRDFSASGLSSRTTGDWDSKLEDIQVDEAESTLKEALSLNYEEARALLGRLEYQRGNFEAALQVFQGIDSRSLTPKMIKAIAERTRQRKPRAKGDITPPSIMSMHSVSLLLEAILLKAKSLEELGHYREAATECTIILDIVESALPNGMPEGIGEDCKLEEMFHKALELLPILWIKAGLLDEAITAYRRALIKPWNLGPHRLARVQKDLASILLFGAVEAKLPSHLQAWGPWSPSSSTEEAILLLLVLMNKVAYGEIQWDEEIMSHLTYALSIIGQYELLAEHVEQTLPGVYNRAERWYFLALCYNAAGQNEAALNLLKKVSGFSESKHKPHIPSYLLGAKLCSEDPKHAQEGINFARKLINLENNPNQHFMVEAHKFLGVCYGNAARICLSDSERINLQKESLDSLNHAAVNRQEDPEVMYSLALENTLQRNLDAAFDNAILYTETMAGNSVKGWKLLALIVSAQHRFKDAEIVVEFALDEAGRMDQFELLRLKAVLQIAQEQPKEAIETYRILLSLIQAQRDLNAKNPDHGHMFESEALAERKLELTVWQDLAAIYTKLGSWSNAKICVEKAKLMDFHCPRSWHTTGLYFEAQSLYKEALVSFSVALSIEPDYVPSIVSTAGVLMKLGSQSFPIARSFLMNALRLDPTNHEAWMNLGLISKMEGALQQAADFFQAAYELRLSAPVQSLE</sequence>
<gene>
    <name evidence="3" type="ORF">JCGZ_16025</name>
</gene>
<dbReference type="STRING" id="180498.A0A067L318"/>
<dbReference type="AlphaFoldDB" id="A0A067L318"/>
<feature type="repeat" description="TPR" evidence="1">
    <location>
        <begin position="605"/>
        <end position="638"/>
    </location>
</feature>
<dbReference type="Gene3D" id="1.25.40.10">
    <property type="entry name" value="Tetratricopeptide repeat domain"/>
    <property type="match status" value="4"/>
</dbReference>
<organism evidence="3 4">
    <name type="scientific">Jatropha curcas</name>
    <name type="common">Barbados nut</name>
    <dbReference type="NCBI Taxonomy" id="180498"/>
    <lineage>
        <taxon>Eukaryota</taxon>
        <taxon>Viridiplantae</taxon>
        <taxon>Streptophyta</taxon>
        <taxon>Embryophyta</taxon>
        <taxon>Tracheophyta</taxon>
        <taxon>Spermatophyta</taxon>
        <taxon>Magnoliopsida</taxon>
        <taxon>eudicotyledons</taxon>
        <taxon>Gunneridae</taxon>
        <taxon>Pentapetalae</taxon>
        <taxon>rosids</taxon>
        <taxon>fabids</taxon>
        <taxon>Malpighiales</taxon>
        <taxon>Euphorbiaceae</taxon>
        <taxon>Crotonoideae</taxon>
        <taxon>Jatropheae</taxon>
        <taxon>Jatropha</taxon>
    </lineage>
</organism>
<dbReference type="Proteomes" id="UP000027138">
    <property type="component" value="Unassembled WGS sequence"/>
</dbReference>
<dbReference type="OrthoDB" id="29013at2759"/>
<feature type="region of interest" description="Disordered" evidence="2">
    <location>
        <begin position="6"/>
        <end position="39"/>
    </location>
</feature>
<dbReference type="PROSITE" id="PS50005">
    <property type="entry name" value="TPR"/>
    <property type="match status" value="1"/>
</dbReference>
<dbReference type="SUPFAM" id="SSF48452">
    <property type="entry name" value="TPR-like"/>
    <property type="match status" value="3"/>
</dbReference>
<dbReference type="SMART" id="SM00028">
    <property type="entry name" value="TPR"/>
    <property type="match status" value="7"/>
</dbReference>
<name>A0A067L318_JATCU</name>
<keyword evidence="1" id="KW-0802">TPR repeat</keyword>
<dbReference type="PANTHER" id="PTHR44102:SF4">
    <property type="entry name" value="PROTEIN NPGR1"/>
    <property type="match status" value="1"/>
</dbReference>
<reference evidence="3 4" key="1">
    <citation type="journal article" date="2014" name="PLoS ONE">
        <title>Global Analysis of Gene Expression Profiles in Physic Nut (Jatropha curcas L.) Seedlings Exposed to Salt Stress.</title>
        <authorList>
            <person name="Zhang L."/>
            <person name="Zhang C."/>
            <person name="Wu P."/>
            <person name="Chen Y."/>
            <person name="Li M."/>
            <person name="Jiang H."/>
            <person name="Wu G."/>
        </authorList>
    </citation>
    <scope>NUCLEOTIDE SEQUENCE [LARGE SCALE GENOMIC DNA]</scope>
    <source>
        <strain evidence="4">cv. GZQX0401</strain>
        <tissue evidence="3">Young leaves</tissue>
    </source>
</reference>
<dbReference type="InterPro" id="IPR019734">
    <property type="entry name" value="TPR_rpt"/>
</dbReference>
<evidence type="ECO:0000256" key="1">
    <source>
        <dbReference type="PROSITE-ProRule" id="PRU00339"/>
    </source>
</evidence>
<evidence type="ECO:0000256" key="2">
    <source>
        <dbReference type="SAM" id="MobiDB-lite"/>
    </source>
</evidence>
<dbReference type="KEGG" id="jcu:105630846"/>
<dbReference type="PANTHER" id="PTHR44102">
    <property type="entry name" value="PROTEIN NPG1"/>
    <property type="match status" value="1"/>
</dbReference>
<evidence type="ECO:0000313" key="4">
    <source>
        <dbReference type="Proteomes" id="UP000027138"/>
    </source>
</evidence>
<protein>
    <submittedName>
        <fullName evidence="3">Uncharacterized protein</fullName>
    </submittedName>
</protein>